<dbReference type="Pfam" id="PF09685">
    <property type="entry name" value="MamF_MmsF"/>
    <property type="match status" value="1"/>
</dbReference>
<dbReference type="InterPro" id="IPR019109">
    <property type="entry name" value="MamF_MmsF"/>
</dbReference>
<evidence type="ECO:0000256" key="2">
    <source>
        <dbReference type="ARBA" id="ARBA00022692"/>
    </source>
</evidence>
<dbReference type="EMBL" id="SJPO01000001">
    <property type="protein sequence ID" value="TWT85558.1"/>
    <property type="molecule type" value="Genomic_DNA"/>
</dbReference>
<evidence type="ECO:0000313" key="8">
    <source>
        <dbReference type="Proteomes" id="UP000318478"/>
    </source>
</evidence>
<feature type="compositionally biased region" description="Polar residues" evidence="5">
    <location>
        <begin position="1"/>
        <end position="13"/>
    </location>
</feature>
<reference evidence="7 8" key="1">
    <citation type="submission" date="2019-02" db="EMBL/GenBank/DDBJ databases">
        <title>Deep-cultivation of Planctomycetes and their phenomic and genomic characterization uncovers novel biology.</title>
        <authorList>
            <person name="Wiegand S."/>
            <person name="Jogler M."/>
            <person name="Boedeker C."/>
            <person name="Pinto D."/>
            <person name="Vollmers J."/>
            <person name="Rivas-Marin E."/>
            <person name="Kohn T."/>
            <person name="Peeters S.H."/>
            <person name="Heuer A."/>
            <person name="Rast P."/>
            <person name="Oberbeckmann S."/>
            <person name="Bunk B."/>
            <person name="Jeske O."/>
            <person name="Meyerdierks A."/>
            <person name="Storesund J.E."/>
            <person name="Kallscheuer N."/>
            <person name="Luecker S."/>
            <person name="Lage O.M."/>
            <person name="Pohl T."/>
            <person name="Merkel B.J."/>
            <person name="Hornburger P."/>
            <person name="Mueller R.-W."/>
            <person name="Bruemmer F."/>
            <person name="Labrenz M."/>
            <person name="Spormann A.M."/>
            <person name="Op Den Camp H."/>
            <person name="Overmann J."/>
            <person name="Amann R."/>
            <person name="Jetten M.S.M."/>
            <person name="Mascher T."/>
            <person name="Medema M.H."/>
            <person name="Devos D.P."/>
            <person name="Kaster A.-K."/>
            <person name="Ovreas L."/>
            <person name="Rohde M."/>
            <person name="Galperin M.Y."/>
            <person name="Jogler C."/>
        </authorList>
    </citation>
    <scope>NUCLEOTIDE SEQUENCE [LARGE SCALE GENOMIC DNA]</scope>
    <source>
        <strain evidence="7 8">Pla123a</strain>
    </source>
</reference>
<keyword evidence="3 6" id="KW-1133">Transmembrane helix</keyword>
<keyword evidence="4 6" id="KW-0472">Membrane</keyword>
<comment type="caution">
    <text evidence="7">The sequence shown here is derived from an EMBL/GenBank/DDBJ whole genome shotgun (WGS) entry which is preliminary data.</text>
</comment>
<dbReference type="RefSeq" id="WP_146583816.1">
    <property type="nucleotide sequence ID" value="NZ_SJPO01000001.1"/>
</dbReference>
<evidence type="ECO:0000313" key="7">
    <source>
        <dbReference type="EMBL" id="TWT85558.1"/>
    </source>
</evidence>
<protein>
    <recommendedName>
        <fullName evidence="9">Chloroplast import component protein (Tic20)</fullName>
    </recommendedName>
</protein>
<feature type="region of interest" description="Disordered" evidence="5">
    <location>
        <begin position="1"/>
        <end position="23"/>
    </location>
</feature>
<evidence type="ECO:0008006" key="9">
    <source>
        <dbReference type="Google" id="ProtNLM"/>
    </source>
</evidence>
<name>A0A5C5ZEG9_9BACT</name>
<proteinExistence type="predicted"/>
<evidence type="ECO:0000256" key="6">
    <source>
        <dbReference type="SAM" id="Phobius"/>
    </source>
</evidence>
<evidence type="ECO:0000256" key="4">
    <source>
        <dbReference type="ARBA" id="ARBA00023136"/>
    </source>
</evidence>
<feature type="transmembrane region" description="Helical" evidence="6">
    <location>
        <begin position="78"/>
        <end position="98"/>
    </location>
</feature>
<comment type="subcellular location">
    <subcellularLocation>
        <location evidence="1">Membrane</location>
        <topology evidence="1">Multi-pass membrane protein</topology>
    </subcellularLocation>
</comment>
<evidence type="ECO:0000256" key="3">
    <source>
        <dbReference type="ARBA" id="ARBA00022989"/>
    </source>
</evidence>
<dbReference type="AlphaFoldDB" id="A0A5C5ZEG9"/>
<evidence type="ECO:0000256" key="5">
    <source>
        <dbReference type="SAM" id="MobiDB-lite"/>
    </source>
</evidence>
<dbReference type="Proteomes" id="UP000318478">
    <property type="component" value="Unassembled WGS sequence"/>
</dbReference>
<sequence length="142" mass="15529">MNHDQPSATNPYESTHAEPVEGQDWSLADGPTKQWAMIMHFSQLANYAVPPAGLIAPIVIWRLKKDALPGIDAHGRNIANWVVSSLIYLVLTFVLFMTVVGIPIAFLLGGIVSILMLAYPIIGGIKANDGVAWRYPGAFRIF</sequence>
<evidence type="ECO:0000256" key="1">
    <source>
        <dbReference type="ARBA" id="ARBA00004141"/>
    </source>
</evidence>
<organism evidence="7 8">
    <name type="scientific">Posidoniimonas polymericola</name>
    <dbReference type="NCBI Taxonomy" id="2528002"/>
    <lineage>
        <taxon>Bacteria</taxon>
        <taxon>Pseudomonadati</taxon>
        <taxon>Planctomycetota</taxon>
        <taxon>Planctomycetia</taxon>
        <taxon>Pirellulales</taxon>
        <taxon>Lacipirellulaceae</taxon>
        <taxon>Posidoniimonas</taxon>
    </lineage>
</organism>
<gene>
    <name evidence="7" type="ORF">Pla123a_03650</name>
</gene>
<feature type="transmembrane region" description="Helical" evidence="6">
    <location>
        <begin position="104"/>
        <end position="125"/>
    </location>
</feature>
<feature type="transmembrane region" description="Helical" evidence="6">
    <location>
        <begin position="44"/>
        <end position="63"/>
    </location>
</feature>
<accession>A0A5C5ZEG9</accession>
<dbReference type="OrthoDB" id="9808930at2"/>
<keyword evidence="8" id="KW-1185">Reference proteome</keyword>
<keyword evidence="2 6" id="KW-0812">Transmembrane</keyword>